<evidence type="ECO:0000256" key="4">
    <source>
        <dbReference type="ARBA" id="ARBA00011245"/>
    </source>
</evidence>
<keyword evidence="6" id="KW-0540">Nuclease</keyword>
<dbReference type="RefSeq" id="WP_201661536.1">
    <property type="nucleotide sequence ID" value="NZ_JAEQNC010000010.1"/>
</dbReference>
<dbReference type="InterPro" id="IPR036397">
    <property type="entry name" value="RNaseH_sf"/>
</dbReference>
<dbReference type="EC" id="3.1.26.4" evidence="5"/>
<evidence type="ECO:0000256" key="1">
    <source>
        <dbReference type="ARBA" id="ARBA00000077"/>
    </source>
</evidence>
<feature type="domain" description="RNase H type-1" evidence="11">
    <location>
        <begin position="24"/>
        <end position="177"/>
    </location>
</feature>
<dbReference type="InterPro" id="IPR022892">
    <property type="entry name" value="RNaseHI"/>
</dbReference>
<keyword evidence="10" id="KW-0460">Magnesium</keyword>
<evidence type="ECO:0000256" key="3">
    <source>
        <dbReference type="ARBA" id="ARBA00005300"/>
    </source>
</evidence>
<dbReference type="SUPFAM" id="SSF53098">
    <property type="entry name" value="Ribonuclease H-like"/>
    <property type="match status" value="1"/>
</dbReference>
<evidence type="ECO:0000259" key="11">
    <source>
        <dbReference type="PROSITE" id="PS50879"/>
    </source>
</evidence>
<evidence type="ECO:0000313" key="13">
    <source>
        <dbReference type="Proteomes" id="UP000633219"/>
    </source>
</evidence>
<dbReference type="Proteomes" id="UP000633219">
    <property type="component" value="Unassembled WGS sequence"/>
</dbReference>
<keyword evidence="7" id="KW-0479">Metal-binding</keyword>
<dbReference type="GO" id="GO:0004523">
    <property type="term" value="F:RNA-DNA hybrid ribonuclease activity"/>
    <property type="evidence" value="ECO:0007669"/>
    <property type="project" value="UniProtKB-EC"/>
</dbReference>
<gene>
    <name evidence="12" type="ORF">JJB09_18520</name>
</gene>
<comment type="subunit">
    <text evidence="4">Monomer.</text>
</comment>
<keyword evidence="13" id="KW-1185">Reference proteome</keyword>
<name>A0A937CQ60_9HYPH</name>
<dbReference type="Gene3D" id="3.30.420.10">
    <property type="entry name" value="Ribonuclease H-like superfamily/Ribonuclease H"/>
    <property type="match status" value="1"/>
</dbReference>
<comment type="catalytic activity">
    <reaction evidence="1">
        <text>Endonucleolytic cleavage to 5'-phosphomonoester.</text>
        <dbReference type="EC" id="3.1.26.4"/>
    </reaction>
</comment>
<evidence type="ECO:0000256" key="7">
    <source>
        <dbReference type="ARBA" id="ARBA00022723"/>
    </source>
</evidence>
<comment type="caution">
    <text evidence="12">The sequence shown here is derived from an EMBL/GenBank/DDBJ whole genome shotgun (WGS) entry which is preliminary data.</text>
</comment>
<evidence type="ECO:0000256" key="5">
    <source>
        <dbReference type="ARBA" id="ARBA00012180"/>
    </source>
</evidence>
<dbReference type="EMBL" id="JAEQNC010000010">
    <property type="protein sequence ID" value="MBL0374019.1"/>
    <property type="molecule type" value="Genomic_DNA"/>
</dbReference>
<dbReference type="GO" id="GO:0046872">
    <property type="term" value="F:metal ion binding"/>
    <property type="evidence" value="ECO:0007669"/>
    <property type="project" value="UniProtKB-KW"/>
</dbReference>
<dbReference type="InterPro" id="IPR050092">
    <property type="entry name" value="RNase_H"/>
</dbReference>
<dbReference type="PROSITE" id="PS50879">
    <property type="entry name" value="RNASE_H_1"/>
    <property type="match status" value="1"/>
</dbReference>
<keyword evidence="8" id="KW-0255">Endonuclease</keyword>
<dbReference type="PANTHER" id="PTHR10642:SF26">
    <property type="entry name" value="RIBONUCLEASE H1"/>
    <property type="match status" value="1"/>
</dbReference>
<dbReference type="GO" id="GO:0043137">
    <property type="term" value="P:DNA replication, removal of RNA primer"/>
    <property type="evidence" value="ECO:0007669"/>
    <property type="project" value="TreeGrafter"/>
</dbReference>
<dbReference type="Pfam" id="PF00075">
    <property type="entry name" value="RNase_H"/>
    <property type="match status" value="1"/>
</dbReference>
<evidence type="ECO:0000256" key="6">
    <source>
        <dbReference type="ARBA" id="ARBA00022722"/>
    </source>
</evidence>
<protein>
    <recommendedName>
        <fullName evidence="5">ribonuclease H</fullName>
        <ecNumber evidence="5">3.1.26.4</ecNumber>
    </recommendedName>
</protein>
<evidence type="ECO:0000256" key="9">
    <source>
        <dbReference type="ARBA" id="ARBA00022801"/>
    </source>
</evidence>
<comment type="similarity">
    <text evidence="3">Belongs to the RNase H family.</text>
</comment>
<comment type="cofactor">
    <cofactor evidence="2">
        <name>Mg(2+)</name>
        <dbReference type="ChEBI" id="CHEBI:18420"/>
    </cofactor>
</comment>
<accession>A0A937CQ60</accession>
<dbReference type="InterPro" id="IPR002156">
    <property type="entry name" value="RNaseH_domain"/>
</dbReference>
<organism evidence="12 13">
    <name type="scientific">Rhizobium setariae</name>
    <dbReference type="NCBI Taxonomy" id="2801340"/>
    <lineage>
        <taxon>Bacteria</taxon>
        <taxon>Pseudomonadati</taxon>
        <taxon>Pseudomonadota</taxon>
        <taxon>Alphaproteobacteria</taxon>
        <taxon>Hyphomicrobiales</taxon>
        <taxon>Rhizobiaceae</taxon>
        <taxon>Rhizobium/Agrobacterium group</taxon>
        <taxon>Rhizobium</taxon>
    </lineage>
</organism>
<keyword evidence="9" id="KW-0378">Hydrolase</keyword>
<evidence type="ECO:0000256" key="2">
    <source>
        <dbReference type="ARBA" id="ARBA00001946"/>
    </source>
</evidence>
<evidence type="ECO:0000256" key="8">
    <source>
        <dbReference type="ARBA" id="ARBA00022759"/>
    </source>
</evidence>
<reference evidence="12" key="1">
    <citation type="submission" date="2021-01" db="EMBL/GenBank/DDBJ databases">
        <title>Rhizobium sp. strain KVB221 16S ribosomal RNA gene Genome sequencing and assembly.</title>
        <authorList>
            <person name="Kang M."/>
        </authorList>
    </citation>
    <scope>NUCLEOTIDE SEQUENCE</scope>
    <source>
        <strain evidence="12">KVB221</strain>
    </source>
</reference>
<proteinExistence type="inferred from homology"/>
<dbReference type="PANTHER" id="PTHR10642">
    <property type="entry name" value="RIBONUCLEASE H1"/>
    <property type="match status" value="1"/>
</dbReference>
<dbReference type="GO" id="GO:0003676">
    <property type="term" value="F:nucleic acid binding"/>
    <property type="evidence" value="ECO:0007669"/>
    <property type="project" value="InterPro"/>
</dbReference>
<sequence length="197" mass="21548">MKPARNFNPKPKPDYLTSFTPSIVLSGHHVFADGACVPNPGPGGWGIVAYLDGQEIYSDNGGDKDATNNTMELTAVLQAIRWATQYPALAITIWSDSQYVVKGVNEWRHGWKRNGWKRGGPNATEKNQSLANAAVWVAIDEALTIRRAANISVAWVKGHSGAIGNERADELAEMGRQSITEADMPIETDLDVQYRAI</sequence>
<evidence type="ECO:0000313" key="12">
    <source>
        <dbReference type="EMBL" id="MBL0374019.1"/>
    </source>
</evidence>
<dbReference type="InterPro" id="IPR012337">
    <property type="entry name" value="RNaseH-like_sf"/>
</dbReference>
<evidence type="ECO:0000256" key="10">
    <source>
        <dbReference type="ARBA" id="ARBA00022842"/>
    </source>
</evidence>
<dbReference type="AlphaFoldDB" id="A0A937CQ60"/>
<dbReference type="CDD" id="cd09278">
    <property type="entry name" value="RNase_HI_prokaryote_like"/>
    <property type="match status" value="1"/>
</dbReference>